<accession>B9KH01</accession>
<reference evidence="1 2" key="1">
    <citation type="journal article" date="2009" name="BMC Genomics">
        <title>Conservation in the face of diversity: multistrain analysis of an intracellular bacterium.</title>
        <authorList>
            <person name="Dark M.J."/>
            <person name="Herndon D.R."/>
            <person name="Kappmeyer L.S."/>
            <person name="Gonzales M.P."/>
            <person name="Nordeen E."/>
            <person name="Palmer G.H."/>
            <person name="Knowles D.P. Jr."/>
            <person name="Brayton K.A."/>
        </authorList>
    </citation>
    <scope>NUCLEOTIDE SEQUENCE [LARGE SCALE GENOMIC DNA]</scope>
    <source>
        <strain evidence="1 2">Florida</strain>
    </source>
</reference>
<gene>
    <name evidence="1" type="ordered locus">AMF_879</name>
</gene>
<keyword evidence="2" id="KW-1185">Reference proteome</keyword>
<organism evidence="1 2">
    <name type="scientific">Anaplasma marginale (strain Florida)</name>
    <dbReference type="NCBI Taxonomy" id="320483"/>
    <lineage>
        <taxon>Bacteria</taxon>
        <taxon>Pseudomonadati</taxon>
        <taxon>Pseudomonadota</taxon>
        <taxon>Alphaproteobacteria</taxon>
        <taxon>Rickettsiales</taxon>
        <taxon>Anaplasmataceae</taxon>
        <taxon>Anaplasma</taxon>
    </lineage>
</organism>
<evidence type="ECO:0000313" key="1">
    <source>
        <dbReference type="EMBL" id="ACM49705.1"/>
    </source>
</evidence>
<protein>
    <submittedName>
        <fullName evidence="1">Uncharacterized protein</fullName>
    </submittedName>
</protein>
<dbReference type="EMBL" id="CP001079">
    <property type="protein sequence ID" value="ACM49705.1"/>
    <property type="molecule type" value="Genomic_DNA"/>
</dbReference>
<proteinExistence type="predicted"/>
<dbReference type="HOGENOM" id="CLU_2614256_0_0_5"/>
<dbReference type="KEGG" id="amf:AMF_879"/>
<name>B9KH01_ANAMF</name>
<dbReference type="AlphaFoldDB" id="B9KH01"/>
<evidence type="ECO:0000313" key="2">
    <source>
        <dbReference type="Proteomes" id="UP000007307"/>
    </source>
</evidence>
<sequence>MEQVSQFSTANHKNSGAAALLLPVCYTVARIVAGNRRSFFGHAYLHSLGRDIQNLNLRWLNPTPIFFTTTSALHEACI</sequence>
<dbReference type="Proteomes" id="UP000007307">
    <property type="component" value="Chromosome"/>
</dbReference>
<dbReference type="STRING" id="320483.AMF_879"/>
<dbReference type="PATRIC" id="fig|320483.3.peg.1009"/>